<proteinExistence type="inferred from homology"/>
<dbReference type="RefSeq" id="WP_037922514.1">
    <property type="nucleotide sequence ID" value="NZ_CP054599.1"/>
</dbReference>
<dbReference type="GO" id="GO:0051539">
    <property type="term" value="F:4 iron, 4 sulfur cluster binding"/>
    <property type="evidence" value="ECO:0007669"/>
    <property type="project" value="UniProtKB-KW"/>
</dbReference>
<comment type="caution">
    <text evidence="8">The sequence shown here is derived from an EMBL/GenBank/DDBJ whole genome shotgun (WGS) entry which is preliminary data.</text>
</comment>
<evidence type="ECO:0000256" key="1">
    <source>
        <dbReference type="ARBA" id="ARBA00022485"/>
    </source>
</evidence>
<dbReference type="Proteomes" id="UP000027746">
    <property type="component" value="Unassembled WGS sequence"/>
</dbReference>
<keyword evidence="3 6" id="KW-0808">Transferase</keyword>
<evidence type="ECO:0000256" key="5">
    <source>
        <dbReference type="ARBA" id="ARBA00023014"/>
    </source>
</evidence>
<keyword evidence="9" id="KW-1185">Reference proteome</keyword>
<dbReference type="InterPro" id="IPR012340">
    <property type="entry name" value="NA-bd_OB-fold"/>
</dbReference>
<sequence>MTQHTIIRLGHQGDGIAEGPVFAPRTLPGEVVSGTLNDSQLTDVRIDVPSDDRVAAPCRHYKSCGGCQLQHASDALVADFKADVVKAALSAHRLETDVRPTLTSPAQSRRRATFSVKRTKKGATAGFHGRASGVIVEVTDCLLVDRALLPALEVAKALALVGSSRKAEMSVSATLSGEGLDISVQGGKPLDGPLRIQLAQATETHGLCRLAWDGEVIAARGQAFQTFGAARVVPPPGTFLQATVHGEHSLQALVMEICAGARSVADLFAGCGTFSFPLLAHAEVHAVEGDAEMTAALAAGWRAAGGLRPLTSEARDLFRRPLLPDELKRFDVVVIDPPRAGAAAQVAQIIESTVKTVAYVSCNPVTFARDTAQLVSAGFALEWVQPVDQFRWSSHVELVGKLTRL</sequence>
<feature type="binding site" evidence="6">
    <location>
        <position position="336"/>
    </location>
    <ligand>
        <name>S-adenosyl-L-methionine</name>
        <dbReference type="ChEBI" id="CHEBI:59789"/>
    </ligand>
</feature>
<organism evidence="8 9">
    <name type="scientific">Pseudosulfitobacter pseudonitzschiae</name>
    <dbReference type="NCBI Taxonomy" id="1402135"/>
    <lineage>
        <taxon>Bacteria</taxon>
        <taxon>Pseudomonadati</taxon>
        <taxon>Pseudomonadota</taxon>
        <taxon>Alphaproteobacteria</taxon>
        <taxon>Rhodobacterales</taxon>
        <taxon>Roseobacteraceae</taxon>
        <taxon>Pseudosulfitobacter</taxon>
    </lineage>
</organism>
<evidence type="ECO:0000256" key="6">
    <source>
        <dbReference type="PROSITE-ProRule" id="PRU01024"/>
    </source>
</evidence>
<dbReference type="OrthoDB" id="9804590at2"/>
<dbReference type="SUPFAM" id="SSF53335">
    <property type="entry name" value="S-adenosyl-L-methionine-dependent methyltransferases"/>
    <property type="match status" value="1"/>
</dbReference>
<dbReference type="PROSITE" id="PS01230">
    <property type="entry name" value="TRMA_1"/>
    <property type="match status" value="1"/>
</dbReference>
<dbReference type="InterPro" id="IPR029063">
    <property type="entry name" value="SAM-dependent_MTases_sf"/>
</dbReference>
<comment type="similarity">
    <text evidence="6">Belongs to the class I-like SAM-binding methyltransferase superfamily. RNA M5U methyltransferase family.</text>
</comment>
<dbReference type="GeneID" id="68868166"/>
<dbReference type="InterPro" id="IPR010280">
    <property type="entry name" value="U5_MeTrfase_fam"/>
</dbReference>
<dbReference type="Pfam" id="PF05958">
    <property type="entry name" value="tRNA_U5-meth_tr"/>
    <property type="match status" value="1"/>
</dbReference>
<feature type="binding site" evidence="6">
    <location>
        <position position="241"/>
    </location>
    <ligand>
        <name>S-adenosyl-L-methionine</name>
        <dbReference type="ChEBI" id="CHEBI:59789"/>
    </ligand>
</feature>
<name>A0A073J307_9RHOB</name>
<keyword evidence="2 6" id="KW-0489">Methyltransferase</keyword>
<feature type="binding site" evidence="6">
    <location>
        <position position="268"/>
    </location>
    <ligand>
        <name>S-adenosyl-L-methionine</name>
        <dbReference type="ChEBI" id="CHEBI:59789"/>
    </ligand>
</feature>
<dbReference type="CDD" id="cd02440">
    <property type="entry name" value="AdoMet_MTases"/>
    <property type="match status" value="1"/>
</dbReference>
<dbReference type="Gene3D" id="2.40.50.1070">
    <property type="match status" value="1"/>
</dbReference>
<dbReference type="PANTHER" id="PTHR11061:SF49">
    <property type="entry name" value="23S RRNA (URACIL(1939)-C(5))-METHYLTRANSFERASE RLMD"/>
    <property type="match status" value="1"/>
</dbReference>
<dbReference type="Gene3D" id="3.40.50.150">
    <property type="entry name" value="Vaccinia Virus protein VP39"/>
    <property type="match status" value="1"/>
</dbReference>
<evidence type="ECO:0000256" key="7">
    <source>
        <dbReference type="PROSITE-ProRule" id="PRU10015"/>
    </source>
</evidence>
<evidence type="ECO:0000313" key="8">
    <source>
        <dbReference type="EMBL" id="KEJ96983.1"/>
    </source>
</evidence>
<keyword evidence="4 6" id="KW-0949">S-adenosyl-L-methionine</keyword>
<evidence type="ECO:0000256" key="4">
    <source>
        <dbReference type="ARBA" id="ARBA00022691"/>
    </source>
</evidence>
<dbReference type="GO" id="GO:0070041">
    <property type="term" value="F:rRNA (uridine-C5-)-methyltransferase activity"/>
    <property type="evidence" value="ECO:0007669"/>
    <property type="project" value="TreeGrafter"/>
</dbReference>
<dbReference type="PANTHER" id="PTHR11061">
    <property type="entry name" value="RNA M5U METHYLTRANSFERASE"/>
    <property type="match status" value="1"/>
</dbReference>
<accession>A0A073J307</accession>
<evidence type="ECO:0000256" key="2">
    <source>
        <dbReference type="ARBA" id="ARBA00022603"/>
    </source>
</evidence>
<reference evidence="8 9" key="1">
    <citation type="submission" date="2014-01" db="EMBL/GenBank/DDBJ databases">
        <title>Sulfitobacter sp. H3 (MCCC 1A00686) Genome Sequencing.</title>
        <authorList>
            <person name="Lai Q."/>
            <person name="Hong Z."/>
        </authorList>
    </citation>
    <scope>NUCLEOTIDE SEQUENCE [LARGE SCALE GENOMIC DNA]</scope>
    <source>
        <strain evidence="8 9">H3</strain>
    </source>
</reference>
<evidence type="ECO:0000256" key="3">
    <source>
        <dbReference type="ARBA" id="ARBA00022679"/>
    </source>
</evidence>
<dbReference type="InterPro" id="IPR030390">
    <property type="entry name" value="MeTrfase_TrmA_AS"/>
</dbReference>
<dbReference type="Gene3D" id="2.40.50.140">
    <property type="entry name" value="Nucleic acid-binding proteins"/>
    <property type="match status" value="1"/>
</dbReference>
<keyword evidence="5" id="KW-0411">Iron-sulfur</keyword>
<dbReference type="EMBL" id="JAMD01000002">
    <property type="protein sequence ID" value="KEJ96983.1"/>
    <property type="molecule type" value="Genomic_DNA"/>
</dbReference>
<evidence type="ECO:0000313" key="9">
    <source>
        <dbReference type="Proteomes" id="UP000027746"/>
    </source>
</evidence>
<dbReference type="AlphaFoldDB" id="A0A073J307"/>
<dbReference type="GO" id="GO:0070475">
    <property type="term" value="P:rRNA base methylation"/>
    <property type="evidence" value="ECO:0007669"/>
    <property type="project" value="TreeGrafter"/>
</dbReference>
<dbReference type="PROSITE" id="PS51687">
    <property type="entry name" value="SAM_MT_RNA_M5U"/>
    <property type="match status" value="1"/>
</dbReference>
<gene>
    <name evidence="8" type="ORF">SUH3_09420</name>
</gene>
<keyword evidence="1" id="KW-0408">Iron</keyword>
<feature type="active site" description="Nucleophile" evidence="6">
    <location>
        <position position="362"/>
    </location>
</feature>
<feature type="binding site" evidence="6">
    <location>
        <position position="288"/>
    </location>
    <ligand>
        <name>S-adenosyl-L-methionine</name>
        <dbReference type="ChEBI" id="CHEBI:59789"/>
    </ligand>
</feature>
<protein>
    <submittedName>
        <fullName evidence="8">RNA methyltransferase</fullName>
    </submittedName>
</protein>
<keyword evidence="1" id="KW-0004">4Fe-4S</keyword>
<feature type="active site" evidence="7">
    <location>
        <position position="362"/>
    </location>
</feature>
<keyword evidence="1" id="KW-0479">Metal-binding</keyword>